<dbReference type="GO" id="GO:0016891">
    <property type="term" value="F:RNA endonuclease activity producing 5'-phosphomonoesters, hydrolytic mechanism"/>
    <property type="evidence" value="ECO:0007669"/>
    <property type="project" value="UniProtKB-UniRule"/>
</dbReference>
<comment type="caution">
    <text evidence="9">The sequence shown here is derived from an EMBL/GenBank/DDBJ whole genome shotgun (WGS) entry which is preliminary data.</text>
</comment>
<keyword evidence="5 6" id="KW-0694">RNA-binding</keyword>
<evidence type="ECO:0000256" key="1">
    <source>
        <dbReference type="ARBA" id="ARBA00022552"/>
    </source>
</evidence>
<keyword evidence="4 6" id="KW-0378">Hydrolase</keyword>
<dbReference type="AlphaFoldDB" id="A0ABD5UWF3"/>
<feature type="region of interest" description="Disordered" evidence="7">
    <location>
        <begin position="123"/>
        <end position="160"/>
    </location>
</feature>
<keyword evidence="2 6" id="KW-0540">Nuclease</keyword>
<keyword evidence="10" id="KW-1185">Reference proteome</keyword>
<accession>A0ABD5UWF3</accession>
<dbReference type="EC" id="3.1.26.-" evidence="6"/>
<feature type="domain" description="DUF402" evidence="8">
    <location>
        <begin position="391"/>
        <end position="523"/>
    </location>
</feature>
<dbReference type="InterPro" id="IPR007295">
    <property type="entry name" value="DUF402"/>
</dbReference>
<gene>
    <name evidence="6" type="primary">fau-1</name>
    <name evidence="9" type="ORF">ACFQE9_07615</name>
</gene>
<dbReference type="GO" id="GO:0035925">
    <property type="term" value="F:mRNA 3'-UTR AU-rich region binding"/>
    <property type="evidence" value="ECO:0007669"/>
    <property type="project" value="UniProtKB-UniRule"/>
</dbReference>
<dbReference type="InterPro" id="IPR050212">
    <property type="entry name" value="Ntdp-like"/>
</dbReference>
<dbReference type="InterPro" id="IPR035930">
    <property type="entry name" value="FomD-like_sf"/>
</dbReference>
<dbReference type="PIRSF" id="PIRSF018644">
    <property type="entry name" value="RNA-binding_FAU-1"/>
    <property type="match status" value="1"/>
</dbReference>
<dbReference type="HAMAP" id="MF_01910">
    <property type="entry name" value="RNA_binding_AU_1"/>
    <property type="match status" value="1"/>
</dbReference>
<dbReference type="InterPro" id="IPR016730">
    <property type="entry name" value="RNA-bd_FAU-1"/>
</dbReference>
<proteinExistence type="inferred from homology"/>
<dbReference type="EMBL" id="JBHSXL010000006">
    <property type="protein sequence ID" value="MFC6892476.1"/>
    <property type="molecule type" value="Genomic_DNA"/>
</dbReference>
<evidence type="ECO:0000256" key="3">
    <source>
        <dbReference type="ARBA" id="ARBA00022759"/>
    </source>
</evidence>
<keyword evidence="1 6" id="KW-0698">rRNA processing</keyword>
<feature type="compositionally biased region" description="Acidic residues" evidence="7">
    <location>
        <begin position="134"/>
        <end position="143"/>
    </location>
</feature>
<dbReference type="PANTHER" id="PTHR39159:SF1">
    <property type="entry name" value="UPF0374 PROTEIN YGAC"/>
    <property type="match status" value="1"/>
</dbReference>
<dbReference type="PANTHER" id="PTHR39159">
    <property type="match status" value="1"/>
</dbReference>
<evidence type="ECO:0000256" key="2">
    <source>
        <dbReference type="ARBA" id="ARBA00022722"/>
    </source>
</evidence>
<protein>
    <recommendedName>
        <fullName evidence="6">Probable ribonuclease FAU-1</fullName>
        <ecNumber evidence="6">3.1.26.-</ecNumber>
    </recommendedName>
    <alternativeName>
        <fullName evidence="6">RNA-binding protein FAU-1</fullName>
    </alternativeName>
</protein>
<evidence type="ECO:0000256" key="5">
    <source>
        <dbReference type="ARBA" id="ARBA00022884"/>
    </source>
</evidence>
<comment type="similarity">
    <text evidence="6">Belongs to the FAU-1 family.</text>
</comment>
<dbReference type="Pfam" id="PF04167">
    <property type="entry name" value="DUF402"/>
    <property type="match status" value="1"/>
</dbReference>
<keyword evidence="3 6" id="KW-0255">Endonuclease</keyword>
<organism evidence="9 10">
    <name type="scientific">Halopenitus salinus</name>
    <dbReference type="NCBI Taxonomy" id="1198295"/>
    <lineage>
        <taxon>Archaea</taxon>
        <taxon>Methanobacteriati</taxon>
        <taxon>Methanobacteriota</taxon>
        <taxon>Stenosarchaea group</taxon>
        <taxon>Halobacteria</taxon>
        <taxon>Halobacteriales</taxon>
        <taxon>Haloferacaceae</taxon>
        <taxon>Halopenitus</taxon>
    </lineage>
</organism>
<evidence type="ECO:0000256" key="6">
    <source>
        <dbReference type="HAMAP-Rule" id="MF_01910"/>
    </source>
</evidence>
<evidence type="ECO:0000259" key="8">
    <source>
        <dbReference type="Pfam" id="PF04167"/>
    </source>
</evidence>
<evidence type="ECO:0000313" key="9">
    <source>
        <dbReference type="EMBL" id="MFC6892476.1"/>
    </source>
</evidence>
<sequence>MNVRIRGIYATALTKLFLAAGHEVVDASPPIRERFRETDGTGVRGPAAVDVSIRTTDDREGVGAHGEFAAVEAVADRLSGVGIDAFVWPDPTPFGSVFDGEVTETLGGGAVVRLADDITSIEERLRERRGAGDSTDETDDPTDEANVPEIRGLPGDDRPIEGYLPYGATDERIEVGDTMRVQVRESAPPWGDRRPELDANIRVPGTLASLVPGEGVRVESHDEAAGRELAGMVDLLGLEPPEGWGVVWHRPAVDAGMDALEAGLSRAVERVEGIAAARERSVDAPRPLAFPAAGAWCWFGRESRFELDERRREVATTMPGHHRVKAGSEAASAGVDLAEALCGDGLSGGAASDGGEGGPEFPFGVVHDQFGPNEGDRVRIAHGKPAGHLIVLGEGEVTEIDPAAGRVTVERSMTAGGTYDALGVPREAGDVATTTFTEGRWWYPTTYRDGDGTVKGTYLNVCTPVEVFPEAVRYVDLHVDVIKRADGTVERVDDDELAAAVDAGYVSEPLAERARSVASAIEKAV</sequence>
<evidence type="ECO:0000256" key="4">
    <source>
        <dbReference type="ARBA" id="ARBA00022801"/>
    </source>
</evidence>
<dbReference type="Gene3D" id="2.40.380.10">
    <property type="entry name" value="FomD-like"/>
    <property type="match status" value="1"/>
</dbReference>
<reference evidence="9 10" key="1">
    <citation type="journal article" date="2019" name="Int. J. Syst. Evol. Microbiol.">
        <title>The Global Catalogue of Microorganisms (GCM) 10K type strain sequencing project: providing services to taxonomists for standard genome sequencing and annotation.</title>
        <authorList>
            <consortium name="The Broad Institute Genomics Platform"/>
            <consortium name="The Broad Institute Genome Sequencing Center for Infectious Disease"/>
            <person name="Wu L."/>
            <person name="Ma J."/>
        </authorList>
    </citation>
    <scope>NUCLEOTIDE SEQUENCE [LARGE SCALE GENOMIC DNA]</scope>
    <source>
        <strain evidence="9 10">SKJ47</strain>
    </source>
</reference>
<name>A0ABD5UWF3_9EURY</name>
<dbReference type="RefSeq" id="WP_379742730.1">
    <property type="nucleotide sequence ID" value="NZ_JBHSVN010000001.1"/>
</dbReference>
<comment type="function">
    <text evidence="6">Probable RNase involved in rRNA stability through maturation and/or degradation of precursor rRNAs. Binds to RNA in loop regions with AU-rich sequences.</text>
</comment>
<dbReference type="GO" id="GO:0006364">
    <property type="term" value="P:rRNA processing"/>
    <property type="evidence" value="ECO:0007669"/>
    <property type="project" value="UniProtKB-UniRule"/>
</dbReference>
<evidence type="ECO:0000313" key="10">
    <source>
        <dbReference type="Proteomes" id="UP001596296"/>
    </source>
</evidence>
<dbReference type="SUPFAM" id="SSF159234">
    <property type="entry name" value="FomD-like"/>
    <property type="match status" value="1"/>
</dbReference>
<evidence type="ECO:0000256" key="7">
    <source>
        <dbReference type="SAM" id="MobiDB-lite"/>
    </source>
</evidence>
<dbReference type="Proteomes" id="UP001596296">
    <property type="component" value="Unassembled WGS sequence"/>
</dbReference>